<dbReference type="SUPFAM" id="SSF51445">
    <property type="entry name" value="(Trans)glycosidases"/>
    <property type="match status" value="1"/>
</dbReference>
<dbReference type="InterPro" id="IPR050314">
    <property type="entry name" value="Glycosyl_Hydrlase_18"/>
</dbReference>
<dbReference type="SMART" id="SM00636">
    <property type="entry name" value="Glyco_18"/>
    <property type="match status" value="1"/>
</dbReference>
<name>A0A9W8MYM5_9AGAR</name>
<evidence type="ECO:0000259" key="1">
    <source>
        <dbReference type="PROSITE" id="PS50195"/>
    </source>
</evidence>
<organism evidence="3 4">
    <name type="scientific">Agrocybe chaxingu</name>
    <dbReference type="NCBI Taxonomy" id="84603"/>
    <lineage>
        <taxon>Eukaryota</taxon>
        <taxon>Fungi</taxon>
        <taxon>Dikarya</taxon>
        <taxon>Basidiomycota</taxon>
        <taxon>Agaricomycotina</taxon>
        <taxon>Agaricomycetes</taxon>
        <taxon>Agaricomycetidae</taxon>
        <taxon>Agaricales</taxon>
        <taxon>Agaricineae</taxon>
        <taxon>Strophariaceae</taxon>
        <taxon>Agrocybe</taxon>
    </lineage>
</organism>
<dbReference type="OrthoDB" id="73875at2759"/>
<evidence type="ECO:0000313" key="3">
    <source>
        <dbReference type="EMBL" id="KAJ3513946.1"/>
    </source>
</evidence>
<dbReference type="SUPFAM" id="SSF64268">
    <property type="entry name" value="PX domain"/>
    <property type="match status" value="1"/>
</dbReference>
<dbReference type="PROSITE" id="PS50195">
    <property type="entry name" value="PX"/>
    <property type="match status" value="1"/>
</dbReference>
<dbReference type="PANTHER" id="PTHR11177">
    <property type="entry name" value="CHITINASE"/>
    <property type="match status" value="1"/>
</dbReference>
<proteinExistence type="predicted"/>
<accession>A0A9W8MYM5</accession>
<dbReference type="InterPro" id="IPR017853">
    <property type="entry name" value="GH"/>
</dbReference>
<feature type="domain" description="GH18" evidence="2">
    <location>
        <begin position="129"/>
        <end position="534"/>
    </location>
</feature>
<comment type="caution">
    <text evidence="3">The sequence shown here is derived from an EMBL/GenBank/DDBJ whole genome shotgun (WGS) entry which is preliminary data.</text>
</comment>
<dbReference type="EMBL" id="JANKHO010000170">
    <property type="protein sequence ID" value="KAJ3513946.1"/>
    <property type="molecule type" value="Genomic_DNA"/>
</dbReference>
<dbReference type="GO" id="GO:0008061">
    <property type="term" value="F:chitin binding"/>
    <property type="evidence" value="ECO:0007669"/>
    <property type="project" value="InterPro"/>
</dbReference>
<dbReference type="Pfam" id="PF00787">
    <property type="entry name" value="PX"/>
    <property type="match status" value="1"/>
</dbReference>
<dbReference type="Pfam" id="PF00704">
    <property type="entry name" value="Glyco_hydro_18"/>
    <property type="match status" value="1"/>
</dbReference>
<evidence type="ECO:0000259" key="2">
    <source>
        <dbReference type="PROSITE" id="PS51910"/>
    </source>
</evidence>
<protein>
    <recommendedName>
        <fullName evidence="5">Chitinase</fullName>
    </recommendedName>
</protein>
<dbReference type="InterPro" id="IPR029070">
    <property type="entry name" value="Chitinase_insertion_sf"/>
</dbReference>
<feature type="domain" description="PX" evidence="1">
    <location>
        <begin position="1"/>
        <end position="113"/>
    </location>
</feature>
<dbReference type="GO" id="GO:0004568">
    <property type="term" value="F:chitinase activity"/>
    <property type="evidence" value="ECO:0007669"/>
    <property type="project" value="TreeGrafter"/>
</dbReference>
<reference evidence="3" key="1">
    <citation type="submission" date="2022-07" db="EMBL/GenBank/DDBJ databases">
        <title>Genome Sequence of Agrocybe chaxingu.</title>
        <authorList>
            <person name="Buettner E."/>
        </authorList>
    </citation>
    <scope>NUCLEOTIDE SEQUENCE</scope>
    <source>
        <strain evidence="3">MP-N11</strain>
    </source>
</reference>
<dbReference type="Gene3D" id="3.30.1520.10">
    <property type="entry name" value="Phox-like domain"/>
    <property type="match status" value="1"/>
</dbReference>
<dbReference type="PROSITE" id="PS51910">
    <property type="entry name" value="GH18_2"/>
    <property type="match status" value="1"/>
</dbReference>
<dbReference type="AlphaFoldDB" id="A0A9W8MYM5"/>
<keyword evidence="4" id="KW-1185">Reference proteome</keyword>
<sequence>MAATVSITKHTTASKPYPHILYVVEINVKGKQTAIERRFSEFLTLHEALRDEFALPPKRLFSTSLLPSAWVDDDLIAERKLGLARYVSSLLWSAEYRKHPLFLAFLKRGSSLDVRGGISVEDVLPSTLSKYRNGYTAFAVGLDSVVPPEKLDYKRFDVLFFGFVNPNSTSSLDWGANTQAILKRLVRSAVASGAGTKIVLSVGGWEGSQWFSHACSTPVNRMALVDVIATAINEYGLHGVDIDWEFPNFKGVGNPYSPQDAKNLFLLFQALRAALGPAMIISAAVGHSPWLDEDGLPMRDVSAFADELSFINIMNYSVYEMSAPGNIILKPNKPQTTAGGAFTQWKVAGFPPSQMLLGLPLFGYVFKSNNTGFTSRTLQASTEGEEAPNVNYSRSVFRGAHVEVGPKTPSEESDARLKAKKTVEGAAFPQVSLADWWGTRIAFKDIVQTGALKKMFDGNYTQGDGYTLGWDEDSSTPYLFNVKQRTLVTFDNTRSLAAKVQFAKQNGMAGCFTWSLDQDDEYALQDVVRTVLLK</sequence>
<dbReference type="InterPro" id="IPR001683">
    <property type="entry name" value="PX_dom"/>
</dbReference>
<dbReference type="InterPro" id="IPR001223">
    <property type="entry name" value="Glyco_hydro18_cat"/>
</dbReference>
<dbReference type="PANTHER" id="PTHR11177:SF317">
    <property type="entry name" value="CHITINASE 12-RELATED"/>
    <property type="match status" value="1"/>
</dbReference>
<dbReference type="GO" id="GO:0006032">
    <property type="term" value="P:chitin catabolic process"/>
    <property type="evidence" value="ECO:0007669"/>
    <property type="project" value="TreeGrafter"/>
</dbReference>
<dbReference type="Proteomes" id="UP001148786">
    <property type="component" value="Unassembled WGS sequence"/>
</dbReference>
<dbReference type="GO" id="GO:0005576">
    <property type="term" value="C:extracellular region"/>
    <property type="evidence" value="ECO:0007669"/>
    <property type="project" value="TreeGrafter"/>
</dbReference>
<gene>
    <name evidence="3" type="ORF">NLJ89_g2657</name>
</gene>
<evidence type="ECO:0008006" key="5">
    <source>
        <dbReference type="Google" id="ProtNLM"/>
    </source>
</evidence>
<dbReference type="GO" id="GO:0005975">
    <property type="term" value="P:carbohydrate metabolic process"/>
    <property type="evidence" value="ECO:0007669"/>
    <property type="project" value="InterPro"/>
</dbReference>
<dbReference type="InterPro" id="IPR036871">
    <property type="entry name" value="PX_dom_sf"/>
</dbReference>
<dbReference type="GO" id="GO:0035091">
    <property type="term" value="F:phosphatidylinositol binding"/>
    <property type="evidence" value="ECO:0007669"/>
    <property type="project" value="InterPro"/>
</dbReference>
<evidence type="ECO:0000313" key="4">
    <source>
        <dbReference type="Proteomes" id="UP001148786"/>
    </source>
</evidence>
<dbReference type="Gene3D" id="3.20.20.80">
    <property type="entry name" value="Glycosidases"/>
    <property type="match status" value="2"/>
</dbReference>
<dbReference type="Gene3D" id="3.10.50.10">
    <property type="match status" value="1"/>
</dbReference>
<dbReference type="InterPro" id="IPR011583">
    <property type="entry name" value="Chitinase_II/V-like_cat"/>
</dbReference>
<dbReference type="SMART" id="SM00312">
    <property type="entry name" value="PX"/>
    <property type="match status" value="1"/>
</dbReference>